<evidence type="ECO:0000313" key="4">
    <source>
        <dbReference type="Proteomes" id="UP000002411"/>
    </source>
</evidence>
<dbReference type="Pfam" id="PF12728">
    <property type="entry name" value="HTH_17"/>
    <property type="match status" value="1"/>
</dbReference>
<gene>
    <name evidence="3" type="ordered locus">CKL_1742</name>
</gene>
<evidence type="ECO:0000313" key="3">
    <source>
        <dbReference type="EMBL" id="EDK33784.1"/>
    </source>
</evidence>
<dbReference type="SUPFAM" id="SSF53850">
    <property type="entry name" value="Periplasmic binding protein-like II"/>
    <property type="match status" value="1"/>
</dbReference>
<dbReference type="AlphaFoldDB" id="A5N903"/>
<dbReference type="InterPro" id="IPR024370">
    <property type="entry name" value="PBP_domain"/>
</dbReference>
<evidence type="ECO:0000259" key="2">
    <source>
        <dbReference type="Pfam" id="PF12728"/>
    </source>
</evidence>
<proteinExistence type="predicted"/>
<name>A5N903_CLOK5</name>
<dbReference type="GO" id="GO:0003677">
    <property type="term" value="F:DNA binding"/>
    <property type="evidence" value="ECO:0007669"/>
    <property type="project" value="InterPro"/>
</dbReference>
<feature type="domain" description="PBP" evidence="1">
    <location>
        <begin position="101"/>
        <end position="289"/>
    </location>
</feature>
<dbReference type="PANTHER" id="PTHR38431:SF1">
    <property type="entry name" value="BLL2305 PROTEIN"/>
    <property type="match status" value="1"/>
</dbReference>
<organism evidence="3 4">
    <name type="scientific">Clostridium kluyveri (strain ATCC 8527 / DSM 555 / NBRC 12016 / NCIMB 10680 / K1)</name>
    <dbReference type="NCBI Taxonomy" id="431943"/>
    <lineage>
        <taxon>Bacteria</taxon>
        <taxon>Bacillati</taxon>
        <taxon>Bacillota</taxon>
        <taxon>Clostridia</taxon>
        <taxon>Eubacteriales</taxon>
        <taxon>Clostridiaceae</taxon>
        <taxon>Clostridium</taxon>
    </lineage>
</organism>
<dbReference type="PANTHER" id="PTHR38431">
    <property type="entry name" value="BLL2305 PROTEIN"/>
    <property type="match status" value="1"/>
</dbReference>
<dbReference type="NCBIfam" id="TIGR01764">
    <property type="entry name" value="excise"/>
    <property type="match status" value="1"/>
</dbReference>
<dbReference type="InterPro" id="IPR010093">
    <property type="entry name" value="SinI_DNA-bd"/>
</dbReference>
<dbReference type="HOGENOM" id="CLU_053344_0_0_9"/>
<dbReference type="Gene3D" id="3.40.190.10">
    <property type="entry name" value="Periplasmic binding protein-like II"/>
    <property type="match status" value="1"/>
</dbReference>
<keyword evidence="4" id="KW-1185">Reference proteome</keyword>
<evidence type="ECO:0000259" key="1">
    <source>
        <dbReference type="Pfam" id="PF12727"/>
    </source>
</evidence>
<dbReference type="Proteomes" id="UP000002411">
    <property type="component" value="Chromosome"/>
</dbReference>
<reference evidence="3 4" key="1">
    <citation type="journal article" date="2008" name="Proc. Natl. Acad. Sci. U.S.A.">
        <title>The genome of Clostridium kluyveri, a strict anaerobe with unique metabolic features.</title>
        <authorList>
            <person name="Seedorf H."/>
            <person name="Fricke W.F."/>
            <person name="Veith B."/>
            <person name="Brueggemann H."/>
            <person name="Liesegang H."/>
            <person name="Strittmatter A."/>
            <person name="Miethke M."/>
            <person name="Buckel W."/>
            <person name="Hinderberger J."/>
            <person name="Li F."/>
            <person name="Hagemeier C."/>
            <person name="Thauer R.K."/>
            <person name="Gottschalk G."/>
        </authorList>
    </citation>
    <scope>NUCLEOTIDE SEQUENCE [LARGE SCALE GENOMIC DNA]</scope>
    <source>
        <strain evidence="4">ATCC 8527 / DSM 555 / NCIMB 10680</strain>
    </source>
</reference>
<dbReference type="RefSeq" id="WP_012102134.1">
    <property type="nucleotide sequence ID" value="NC_009706.1"/>
</dbReference>
<dbReference type="EMBL" id="CP000673">
    <property type="protein sequence ID" value="EDK33784.1"/>
    <property type="molecule type" value="Genomic_DNA"/>
</dbReference>
<sequence>MKDKTSLSAQEVAELLDISKNTVYDLIKKGELPSYRIGRKVRVDIEDVEYYKNKSRTNNIKIINPITERKTQVPQQQSLTEDKNFIICGQELLLDVLTQHLGHYPNEFQVLRRYIGGYDGLINLYKGNASVTSCNLWDSDNNIYNIPYVRRLLPGVPCIIVRLACHMQGFYVFKGNPKNISSWDDLSGPGIVMVNREKGSGVRVLIDEQFRKLGISGKLINGYDVEVFSHFAAASAVSRGEADIAVGNQKTISQVENIEFIPIQKQKCDLVIKKEDFESPIIQAILSVLNSQEFKMEIQGIDVYDTSETGKIIGES</sequence>
<dbReference type="eggNOG" id="COG1910">
    <property type="taxonomic scope" value="Bacteria"/>
</dbReference>
<feature type="domain" description="Helix-turn-helix" evidence="2">
    <location>
        <begin position="7"/>
        <end position="54"/>
    </location>
</feature>
<dbReference type="SUPFAM" id="SSF46955">
    <property type="entry name" value="Putative DNA-binding domain"/>
    <property type="match status" value="1"/>
</dbReference>
<dbReference type="InterPro" id="IPR009061">
    <property type="entry name" value="DNA-bd_dom_put_sf"/>
</dbReference>
<accession>A5N903</accession>
<protein>
    <submittedName>
        <fullName evidence="3">Predicted metal-binding protein</fullName>
    </submittedName>
</protein>
<dbReference type="InterPro" id="IPR041657">
    <property type="entry name" value="HTH_17"/>
</dbReference>
<dbReference type="STRING" id="431943.CKL_1742"/>
<dbReference type="KEGG" id="ckl:CKL_1742"/>
<dbReference type="Pfam" id="PF12727">
    <property type="entry name" value="PBP_like"/>
    <property type="match status" value="1"/>
</dbReference>